<dbReference type="SUPFAM" id="SSF54001">
    <property type="entry name" value="Cysteine proteinases"/>
    <property type="match status" value="1"/>
</dbReference>
<feature type="domain" description="UFSP1/2/DUB catalytic" evidence="6">
    <location>
        <begin position="449"/>
        <end position="638"/>
    </location>
</feature>
<dbReference type="InterPro" id="IPR038765">
    <property type="entry name" value="Papain-like_cys_pep_sf"/>
</dbReference>
<keyword evidence="9" id="KW-1185">Reference proteome</keyword>
<keyword evidence="3" id="KW-0833">Ubl conjugation pathway</keyword>
<evidence type="ECO:0008006" key="10">
    <source>
        <dbReference type="Google" id="ProtNLM"/>
    </source>
</evidence>
<dbReference type="InterPro" id="IPR012462">
    <property type="entry name" value="UFSP1/2_DUB_cat"/>
</dbReference>
<dbReference type="Gene3D" id="3.90.70.130">
    <property type="match status" value="1"/>
</dbReference>
<dbReference type="Pfam" id="PF07910">
    <property type="entry name" value="Peptidase_C78"/>
    <property type="match status" value="1"/>
</dbReference>
<feature type="domain" description="UFSP2 second" evidence="7">
    <location>
        <begin position="270"/>
        <end position="414"/>
    </location>
</feature>
<dbReference type="PANTHER" id="PTHR48153">
    <property type="entry name" value="UFM1-SPECIFIC PROTEASE 2"/>
    <property type="match status" value="1"/>
</dbReference>
<sequence>MAPPSCEAATVRVLCPKLLLSGNQPGALQWLIGSPFFPPFTVVSSFRCIHQSPDLDQESDDLRKLLPKGFEVIGGLIVGDSDAEKSALEAVRAARRLRKIISEGGELDDEKIVGASVDAGTGAIHFFISKTEKLAKLEPVASVVYEEDKSGKDLWENGCLLHCELPIKLPFYFPASSPSESKKMFSEAVDAVITQFKEPNVVYIAETLNKASGDVPKPVVLRGKDFGFGADASNINRLPAAEDQVSDIISCSHLCLNSKPAAVVNSAENADKIQISLMLNRSEKSPTSGAPVAEYFPAMEEARLIVVDLNLDVLTYAPKELPLLHAVSNLVIPALVDQLYSLRKIILPHLLMEHPQLRIYHFNPPGVLHPITTIYELNYGETEMKQVDVRKSLHMRLGLPLDRPLLRTANALDLSVNDDSRSNTKKRGSIQLKDVHIGIPSSGVSEGVASVIQGSYEYYHYLQDSFDDSGWGCAYRSLQTIISWFRLQHYTSVSVPSHREIQQTLVEIGDKDPSFVGSREWIGAIELSFVLDKLLGVSCKIMNFRSGSELPEKCRELALHFETQGTPIMIGGGVLAYTLLGVDYDEGSGDCAFLILDPHYTGGEDHKKIVNGGWCGWKKAIDSKGKSFFLHNKFYNLLLPQRPNMV</sequence>
<dbReference type="EMBL" id="QGKV02002055">
    <property type="protein sequence ID" value="KAF3493041.1"/>
    <property type="molecule type" value="Genomic_DNA"/>
</dbReference>
<name>A0ABQ7A5T8_BRACR</name>
<evidence type="ECO:0000256" key="4">
    <source>
        <dbReference type="ARBA" id="ARBA00022801"/>
    </source>
</evidence>
<proteinExistence type="inferred from homology"/>
<dbReference type="Proteomes" id="UP000266723">
    <property type="component" value="Unassembled WGS sequence"/>
</dbReference>
<evidence type="ECO:0000256" key="3">
    <source>
        <dbReference type="ARBA" id="ARBA00022786"/>
    </source>
</evidence>
<evidence type="ECO:0000259" key="6">
    <source>
        <dbReference type="Pfam" id="PF07910"/>
    </source>
</evidence>
<comment type="similarity">
    <text evidence="1">Belongs to the peptidase C78 family.</text>
</comment>
<organism evidence="8 9">
    <name type="scientific">Brassica cretica</name>
    <name type="common">Mustard</name>
    <dbReference type="NCBI Taxonomy" id="69181"/>
    <lineage>
        <taxon>Eukaryota</taxon>
        <taxon>Viridiplantae</taxon>
        <taxon>Streptophyta</taxon>
        <taxon>Embryophyta</taxon>
        <taxon>Tracheophyta</taxon>
        <taxon>Spermatophyta</taxon>
        <taxon>Magnoliopsida</taxon>
        <taxon>eudicotyledons</taxon>
        <taxon>Gunneridae</taxon>
        <taxon>Pentapetalae</taxon>
        <taxon>rosids</taxon>
        <taxon>malvids</taxon>
        <taxon>Brassicales</taxon>
        <taxon>Brassicaceae</taxon>
        <taxon>Brassiceae</taxon>
        <taxon>Brassica</taxon>
    </lineage>
</organism>
<evidence type="ECO:0000313" key="8">
    <source>
        <dbReference type="EMBL" id="KAF3493041.1"/>
    </source>
</evidence>
<reference evidence="8 9" key="1">
    <citation type="journal article" date="2020" name="BMC Genomics">
        <title>Intraspecific diversification of the crop wild relative Brassica cretica Lam. using demographic model selection.</title>
        <authorList>
            <person name="Kioukis A."/>
            <person name="Michalopoulou V.A."/>
            <person name="Briers L."/>
            <person name="Pirintsos S."/>
            <person name="Studholme D.J."/>
            <person name="Pavlidis P."/>
            <person name="Sarris P.F."/>
        </authorList>
    </citation>
    <scope>NUCLEOTIDE SEQUENCE [LARGE SCALE GENOMIC DNA]</scope>
    <source>
        <strain evidence="9">cv. PFS-1207/04</strain>
    </source>
</reference>
<keyword evidence="2" id="KW-0645">Protease</keyword>
<dbReference type="Pfam" id="PF20908">
    <property type="entry name" value="UfSP2_N"/>
    <property type="match status" value="1"/>
</dbReference>
<keyword evidence="4" id="KW-0378">Hydrolase</keyword>
<accession>A0ABQ7A5T8</accession>
<evidence type="ECO:0000256" key="1">
    <source>
        <dbReference type="ARBA" id="ARBA00008552"/>
    </source>
</evidence>
<protein>
    <recommendedName>
        <fullName evidence="10">Ufm1-specific protease</fullName>
    </recommendedName>
</protein>
<gene>
    <name evidence="8" type="ORF">DY000_02055513</name>
</gene>
<dbReference type="InterPro" id="IPR049387">
    <property type="entry name" value="UFSP2-like_2nd"/>
</dbReference>
<comment type="caution">
    <text evidence="8">The sequence shown here is derived from an EMBL/GenBank/DDBJ whole genome shotgun (WGS) entry which is preliminary data.</text>
</comment>
<evidence type="ECO:0000256" key="5">
    <source>
        <dbReference type="ARBA" id="ARBA00022807"/>
    </source>
</evidence>
<keyword evidence="5" id="KW-0788">Thiol protease</keyword>
<evidence type="ECO:0000259" key="7">
    <source>
        <dbReference type="Pfam" id="PF20908"/>
    </source>
</evidence>
<evidence type="ECO:0000256" key="2">
    <source>
        <dbReference type="ARBA" id="ARBA00022670"/>
    </source>
</evidence>
<evidence type="ECO:0000313" key="9">
    <source>
        <dbReference type="Proteomes" id="UP000266723"/>
    </source>
</evidence>
<dbReference type="PANTHER" id="PTHR48153:SF2">
    <property type="entry name" value="UFM1-SPECIFIC PROTEASE 2"/>
    <property type="match status" value="1"/>
</dbReference>